<dbReference type="InterPro" id="IPR011051">
    <property type="entry name" value="RmlC_Cupin_sf"/>
</dbReference>
<dbReference type="AlphaFoldDB" id="A0A2S4PZ73"/>
<evidence type="ECO:0000313" key="4">
    <source>
        <dbReference type="Proteomes" id="UP000237438"/>
    </source>
</evidence>
<dbReference type="PANTHER" id="PTHR36156">
    <property type="entry name" value="SLR2101 PROTEIN"/>
    <property type="match status" value="1"/>
</dbReference>
<gene>
    <name evidence="3" type="ORF">EPUL_002359</name>
</gene>
<sequence>MANTLPQINESKLLPERNGLPPIHRHITTHSKRGTSIFDGSISSPAKWQHIGPTPEELPMASFFLAYTTSGFPVDLNPPKNGSSNRPLDIELYKEKLTNPPSELSYDNASVLRYVDFAPATPPFMHRTQSIDYGIVIEGEIELILDSGEKRLLKRGDSCIQRATMHAWRNTSDTEWARMVFVLISSTTPIMNDNQLGTALPSL</sequence>
<comment type="caution">
    <text evidence="3">The sequence shown here is derived from an EMBL/GenBank/DDBJ whole genome shotgun (WGS) entry which is preliminary data.</text>
</comment>
<dbReference type="Pfam" id="PF07883">
    <property type="entry name" value="Cupin_2"/>
    <property type="match status" value="1"/>
</dbReference>
<dbReference type="STRING" id="225359.A0A2S4PZ73"/>
<feature type="region of interest" description="Disordered" evidence="1">
    <location>
        <begin position="1"/>
        <end position="22"/>
    </location>
</feature>
<evidence type="ECO:0000256" key="1">
    <source>
        <dbReference type="SAM" id="MobiDB-lite"/>
    </source>
</evidence>
<protein>
    <recommendedName>
        <fullName evidence="2">Cupin type-2 domain-containing protein</fullName>
    </recommendedName>
</protein>
<feature type="domain" description="Cupin type-2" evidence="2">
    <location>
        <begin position="115"/>
        <end position="182"/>
    </location>
</feature>
<dbReference type="InterPro" id="IPR047142">
    <property type="entry name" value="OryJ/VirC-like"/>
</dbReference>
<dbReference type="InterPro" id="IPR013096">
    <property type="entry name" value="Cupin_2"/>
</dbReference>
<dbReference type="EMBL" id="PEDP01000147">
    <property type="protein sequence ID" value="POS87331.1"/>
    <property type="molecule type" value="Genomic_DNA"/>
</dbReference>
<dbReference type="CDD" id="cd02231">
    <property type="entry name" value="cupin_BLL6423-like"/>
    <property type="match status" value="1"/>
</dbReference>
<organism evidence="3 4">
    <name type="scientific">Erysiphe pulchra</name>
    <dbReference type="NCBI Taxonomy" id="225359"/>
    <lineage>
        <taxon>Eukaryota</taxon>
        <taxon>Fungi</taxon>
        <taxon>Dikarya</taxon>
        <taxon>Ascomycota</taxon>
        <taxon>Pezizomycotina</taxon>
        <taxon>Leotiomycetes</taxon>
        <taxon>Erysiphales</taxon>
        <taxon>Erysiphaceae</taxon>
        <taxon>Erysiphe</taxon>
    </lineage>
</organism>
<dbReference type="PANTHER" id="PTHR36156:SF2">
    <property type="entry name" value="CUPIN TYPE-2 DOMAIN-CONTAINING PROTEIN"/>
    <property type="match status" value="1"/>
</dbReference>
<dbReference type="InterPro" id="IPR014710">
    <property type="entry name" value="RmlC-like_jellyroll"/>
</dbReference>
<dbReference type="SUPFAM" id="SSF51182">
    <property type="entry name" value="RmlC-like cupins"/>
    <property type="match status" value="1"/>
</dbReference>
<feature type="compositionally biased region" description="Polar residues" evidence="1">
    <location>
        <begin position="1"/>
        <end position="10"/>
    </location>
</feature>
<name>A0A2S4PZ73_9PEZI</name>
<reference evidence="3 4" key="1">
    <citation type="submission" date="2017-10" db="EMBL/GenBank/DDBJ databases">
        <title>Development of genomic resources for the powdery mildew, Erysiphe pulchra.</title>
        <authorList>
            <person name="Wadl P.A."/>
            <person name="Mack B.M."/>
            <person name="Moore G."/>
            <person name="Beltz S.B."/>
        </authorList>
    </citation>
    <scope>NUCLEOTIDE SEQUENCE [LARGE SCALE GENOMIC DNA]</scope>
    <source>
        <strain evidence="3">Cflorida</strain>
    </source>
</reference>
<evidence type="ECO:0000259" key="2">
    <source>
        <dbReference type="Pfam" id="PF07883"/>
    </source>
</evidence>
<accession>A0A2S4PZ73</accession>
<keyword evidence="4" id="KW-1185">Reference proteome</keyword>
<dbReference type="Proteomes" id="UP000237438">
    <property type="component" value="Unassembled WGS sequence"/>
</dbReference>
<dbReference type="OrthoDB" id="5840532at2759"/>
<evidence type="ECO:0000313" key="3">
    <source>
        <dbReference type="EMBL" id="POS87331.1"/>
    </source>
</evidence>
<proteinExistence type="predicted"/>
<dbReference type="Gene3D" id="2.60.120.10">
    <property type="entry name" value="Jelly Rolls"/>
    <property type="match status" value="1"/>
</dbReference>